<feature type="compositionally biased region" description="Basic and acidic residues" evidence="8">
    <location>
        <begin position="1"/>
        <end position="12"/>
    </location>
</feature>
<sequence length="886" mass="100056">MTRYSDSDKSPVTDDSSASLSKYRRRRSSSRSSLSSESSTDHYRHRKRISSRGSKPYSRDSSMSSRSNSRSLSRLGSGDSRKRSRYRSTSRSRRNRKGSPYSIFSSKNNKKQNENKRYRSSHHRDSSRKRSYSRQKNRSDVKYRKYNHDKRTDSDKSDEEEFKELELLDEEEDVDNFLEMRRRERDKLLKKHQSISSERSSSSKPAELNNLLINVSVGDGANSSVTGADDKPLESAPSVSVVSSGSTSTATTTVASTAVGGAGDTGASASSSAGASAHVVTPVTVTSTSVSVSDDKKSEVVKEVRCVNPFSMFFAPTTTVATKAEAAVDGTSDNVSGNTDKTDSNGTKDVSNTNNFRNIKDAESITDAVDVKATDDLRLDLLDDVVLQEESSFTPSPINYDSTPKDSSNLGTNENEDDGQGSKDLKDNELGTNDSEPTSIMEIGKEEKNISNMYSELQKKLMLDKQKLRNFIIKMKQQPESYEEVVEEYEEDDMDMFSTKLDETDTKKKKIVKRVITNKLENRSLAENWNDSEGYYQAMIGEVLDDRYSVLSELAGKGVFSSVLKCFDSVQKVNVAIKVIRNNDMMIKAAEKEMGILRRLNDTDKENKKHIVRLITSFRYRGHLCMVFDWYWGNLRSHLKKNGKGYGLNLSYVHSYARQIFIALRHMKKNKVMHADLKPDNILVSDNFNQIKICDLGSASDESENDITAYLVSRFYRAPEIILGCKYDCKIDVWSAAATIYELATGDILFPGRNNNHMLKLMMEYKGKIPNKLIRSGQLSSQHFDENFDFIYATDDKFSKTQVTRVIQDLRQTKNITESILERHPLLNSSSILRNDGTVNKETLAKKEQMVRKVKQLGELLEKCLVIDPSKRFTPDEALMHPFIRG</sequence>
<name>A0A976QT20_THEOR</name>
<feature type="region of interest" description="Disordered" evidence="8">
    <location>
        <begin position="1"/>
        <end position="162"/>
    </location>
</feature>
<evidence type="ECO:0000256" key="6">
    <source>
        <dbReference type="ARBA" id="ARBA00022840"/>
    </source>
</evidence>
<feature type="region of interest" description="Disordered" evidence="8">
    <location>
        <begin position="188"/>
        <end position="207"/>
    </location>
</feature>
<feature type="compositionally biased region" description="Low complexity" evidence="8">
    <location>
        <begin position="194"/>
        <end position="203"/>
    </location>
</feature>
<feature type="region of interest" description="Disordered" evidence="8">
    <location>
        <begin position="259"/>
        <end position="278"/>
    </location>
</feature>
<dbReference type="PANTHER" id="PTHR24058:SF103">
    <property type="entry name" value="SERINE_THREONINE-PROTEIN KINASE PRP4 HOMOLOG"/>
    <property type="match status" value="1"/>
</dbReference>
<dbReference type="Gene3D" id="1.10.510.10">
    <property type="entry name" value="Transferase(Phosphotransferase) domain 1"/>
    <property type="match status" value="1"/>
</dbReference>
<dbReference type="InterPro" id="IPR011009">
    <property type="entry name" value="Kinase-like_dom_sf"/>
</dbReference>
<keyword evidence="2 10" id="KW-0723">Serine/threonine-protein kinase</keyword>
<dbReference type="AlphaFoldDB" id="A0A976QT20"/>
<feature type="compositionally biased region" description="Low complexity" evidence="8">
    <location>
        <begin position="235"/>
        <end position="251"/>
    </location>
</feature>
<evidence type="ECO:0000256" key="4">
    <source>
        <dbReference type="ARBA" id="ARBA00022741"/>
    </source>
</evidence>
<keyword evidence="5 10" id="KW-0418">Kinase</keyword>
<feature type="compositionally biased region" description="Basic residues" evidence="8">
    <location>
        <begin position="82"/>
        <end position="97"/>
    </location>
</feature>
<accession>A0A976QT20</accession>
<feature type="region of interest" description="Disordered" evidence="8">
    <location>
        <begin position="330"/>
        <end position="355"/>
    </location>
</feature>
<evidence type="ECO:0000313" key="11">
    <source>
        <dbReference type="Proteomes" id="UP000244811"/>
    </source>
</evidence>
<feature type="compositionally biased region" description="Polar residues" evidence="8">
    <location>
        <begin position="392"/>
        <end position="413"/>
    </location>
</feature>
<reference evidence="10" key="1">
    <citation type="submission" date="2022-07" db="EMBL/GenBank/DDBJ databases">
        <title>Evaluation of T. orientalis genome assembly methods using nanopore sequencing and analysis of variation between genomes.</title>
        <authorList>
            <person name="Yam J."/>
            <person name="Micallef M.L."/>
            <person name="Liu M."/>
            <person name="Djordjevic S.P."/>
            <person name="Bogema D.R."/>
            <person name="Jenkins C."/>
        </authorList>
    </citation>
    <scope>NUCLEOTIDE SEQUENCE</scope>
    <source>
        <strain evidence="10">Goon Nure</strain>
    </source>
</reference>
<dbReference type="InterPro" id="IPR050494">
    <property type="entry name" value="Ser_Thr_dual-spec_kinase"/>
</dbReference>
<feature type="compositionally biased region" description="Basic and acidic residues" evidence="8">
    <location>
        <begin position="420"/>
        <end position="429"/>
    </location>
</feature>
<dbReference type="Gene3D" id="3.30.200.20">
    <property type="entry name" value="Phosphorylase Kinase, domain 1"/>
    <property type="match status" value="1"/>
</dbReference>
<dbReference type="InterPro" id="IPR000719">
    <property type="entry name" value="Prot_kinase_dom"/>
</dbReference>
<keyword evidence="4" id="KW-0547">Nucleotide-binding</keyword>
<dbReference type="PROSITE" id="PS00108">
    <property type="entry name" value="PROTEIN_KINASE_ST"/>
    <property type="match status" value="1"/>
</dbReference>
<dbReference type="Proteomes" id="UP000244811">
    <property type="component" value="Chromosome 1"/>
</dbReference>
<proteinExistence type="inferred from homology"/>
<dbReference type="SMART" id="SM00220">
    <property type="entry name" value="S_TKc"/>
    <property type="match status" value="1"/>
</dbReference>
<dbReference type="FunFam" id="1.10.510.10:FF:000078">
    <property type="entry name" value="Serine/threonine-protein kinase PRP4 homolog"/>
    <property type="match status" value="1"/>
</dbReference>
<dbReference type="FunFam" id="3.30.200.20:FF:000440">
    <property type="entry name" value="CMGC/DYRK/PRP4 protein kinase, variant"/>
    <property type="match status" value="1"/>
</dbReference>
<dbReference type="EC" id="2.7.11.1" evidence="1"/>
<dbReference type="Pfam" id="PF00069">
    <property type="entry name" value="Pkinase"/>
    <property type="match status" value="1"/>
</dbReference>
<feature type="region of interest" description="Disordered" evidence="8">
    <location>
        <begin position="392"/>
        <end position="440"/>
    </location>
</feature>
<dbReference type="EMBL" id="CP056069">
    <property type="protein sequence ID" value="UKK00215.2"/>
    <property type="molecule type" value="Genomic_DNA"/>
</dbReference>
<evidence type="ECO:0000256" key="1">
    <source>
        <dbReference type="ARBA" id="ARBA00012513"/>
    </source>
</evidence>
<keyword evidence="6" id="KW-0067">ATP-binding</keyword>
<feature type="compositionally biased region" description="Low complexity" evidence="8">
    <location>
        <begin position="59"/>
        <end position="78"/>
    </location>
</feature>
<dbReference type="InterPro" id="IPR008271">
    <property type="entry name" value="Ser/Thr_kinase_AS"/>
</dbReference>
<dbReference type="SUPFAM" id="SSF56112">
    <property type="entry name" value="Protein kinase-like (PK-like)"/>
    <property type="match status" value="1"/>
</dbReference>
<keyword evidence="3 10" id="KW-0808">Transferase</keyword>
<dbReference type="GO" id="GO:0005524">
    <property type="term" value="F:ATP binding"/>
    <property type="evidence" value="ECO:0007669"/>
    <property type="project" value="UniProtKB-KW"/>
</dbReference>
<feature type="region of interest" description="Disordered" evidence="8">
    <location>
        <begin position="220"/>
        <end position="251"/>
    </location>
</feature>
<evidence type="ECO:0000256" key="5">
    <source>
        <dbReference type="ARBA" id="ARBA00022777"/>
    </source>
</evidence>
<feature type="compositionally biased region" description="Basic residues" evidence="8">
    <location>
        <begin position="118"/>
        <end position="136"/>
    </location>
</feature>
<dbReference type="PROSITE" id="PS50011">
    <property type="entry name" value="PROTEIN_KINASE_DOM"/>
    <property type="match status" value="1"/>
</dbReference>
<organism evidence="10 11">
    <name type="scientific">Theileria orientalis</name>
    <dbReference type="NCBI Taxonomy" id="68886"/>
    <lineage>
        <taxon>Eukaryota</taxon>
        <taxon>Sar</taxon>
        <taxon>Alveolata</taxon>
        <taxon>Apicomplexa</taxon>
        <taxon>Aconoidasida</taxon>
        <taxon>Piroplasmida</taxon>
        <taxon>Theileriidae</taxon>
        <taxon>Theileria</taxon>
    </lineage>
</organism>
<evidence type="ECO:0000256" key="3">
    <source>
        <dbReference type="ARBA" id="ARBA00022679"/>
    </source>
</evidence>
<evidence type="ECO:0000313" key="10">
    <source>
        <dbReference type="EMBL" id="UKK00215.2"/>
    </source>
</evidence>
<comment type="similarity">
    <text evidence="7">Belongs to the protein kinase superfamily. CMGC Ser/Thr protein kinase family.</text>
</comment>
<evidence type="ECO:0000256" key="2">
    <source>
        <dbReference type="ARBA" id="ARBA00022527"/>
    </source>
</evidence>
<dbReference type="GO" id="GO:0004674">
    <property type="term" value="F:protein serine/threonine kinase activity"/>
    <property type="evidence" value="ECO:0007669"/>
    <property type="project" value="UniProtKB-KW"/>
</dbReference>
<evidence type="ECO:0000256" key="8">
    <source>
        <dbReference type="SAM" id="MobiDB-lite"/>
    </source>
</evidence>
<evidence type="ECO:0000259" key="9">
    <source>
        <dbReference type="PROSITE" id="PS50011"/>
    </source>
</evidence>
<gene>
    <name evidence="10" type="ORF">MACK_000285</name>
</gene>
<dbReference type="PANTHER" id="PTHR24058">
    <property type="entry name" value="DUAL SPECIFICITY PROTEIN KINASE"/>
    <property type="match status" value="1"/>
</dbReference>
<protein>
    <recommendedName>
        <fullName evidence="1">non-specific serine/threonine protein kinase</fullName>
        <ecNumber evidence="1">2.7.11.1</ecNumber>
    </recommendedName>
</protein>
<feature type="domain" description="Protein kinase" evidence="9">
    <location>
        <begin position="549"/>
        <end position="884"/>
    </location>
</feature>
<evidence type="ECO:0000256" key="7">
    <source>
        <dbReference type="ARBA" id="ARBA00023596"/>
    </source>
</evidence>
<feature type="compositionally biased region" description="Polar residues" evidence="8">
    <location>
        <begin position="331"/>
        <end position="355"/>
    </location>
</feature>